<evidence type="ECO:0000256" key="4">
    <source>
        <dbReference type="ARBA" id="ARBA00022679"/>
    </source>
</evidence>
<dbReference type="HAMAP" id="MF_00145">
    <property type="entry name" value="Phosphoglyc_kinase"/>
    <property type="match status" value="1"/>
</dbReference>
<comment type="pathway">
    <text evidence="8">Carbohydrate degradation; glycolysis; pyruvate from D-glyceraldehyde 3-phosphate: step 2/5.</text>
</comment>
<protein>
    <recommendedName>
        <fullName evidence="3 8">Phosphoglycerate kinase</fullName>
        <ecNumber evidence="3 8">2.7.2.3</ecNumber>
    </recommendedName>
</protein>
<dbReference type="SUPFAM" id="SSF53748">
    <property type="entry name" value="Phosphoglycerate kinase"/>
    <property type="match status" value="1"/>
</dbReference>
<keyword evidence="8" id="KW-0324">Glycolysis</keyword>
<keyword evidence="4 8" id="KW-0808">Transferase</keyword>
<evidence type="ECO:0000256" key="6">
    <source>
        <dbReference type="ARBA" id="ARBA00022777"/>
    </source>
</evidence>
<dbReference type="Pfam" id="PF00162">
    <property type="entry name" value="PGK"/>
    <property type="match status" value="1"/>
</dbReference>
<feature type="binding site" evidence="8">
    <location>
        <begin position="19"/>
        <end position="21"/>
    </location>
    <ligand>
        <name>substrate</name>
    </ligand>
</feature>
<keyword evidence="6 8" id="KW-0418">Kinase</keyword>
<keyword evidence="11" id="KW-1185">Reference proteome</keyword>
<evidence type="ECO:0000256" key="3">
    <source>
        <dbReference type="ARBA" id="ARBA00013061"/>
    </source>
</evidence>
<dbReference type="RefSeq" id="WP_207028687.1">
    <property type="nucleotide sequence ID" value="NZ_JAFLNM010000002.1"/>
</dbReference>
<proteinExistence type="inferred from homology"/>
<feature type="binding site" evidence="8">
    <location>
        <begin position="353"/>
        <end position="356"/>
    </location>
    <ligand>
        <name>ATP</name>
        <dbReference type="ChEBI" id="CHEBI:30616"/>
    </ligand>
</feature>
<dbReference type="Gene3D" id="3.40.50.1260">
    <property type="entry name" value="Phosphoglycerate kinase, N-terminal domain"/>
    <property type="match status" value="2"/>
</dbReference>
<evidence type="ECO:0000256" key="2">
    <source>
        <dbReference type="ARBA" id="ARBA00008982"/>
    </source>
</evidence>
<reference evidence="10 11" key="1">
    <citation type="submission" date="2021-03" db="EMBL/GenBank/DDBJ databases">
        <title>Muricauda lutimaris sp. nov. and Muricauda ruestringensis sp. nov, two marine members of the Flavobacteriaceae isolated from deep sea sediments of Western Pacific.</title>
        <authorList>
            <person name="Zhao S."/>
            <person name="Liu R."/>
        </authorList>
    </citation>
    <scope>NUCLEOTIDE SEQUENCE [LARGE SCALE GENOMIC DNA]</scope>
    <source>
        <strain evidence="10 11">BC31-3-A3</strain>
    </source>
</reference>
<evidence type="ECO:0000313" key="11">
    <source>
        <dbReference type="Proteomes" id="UP000664807"/>
    </source>
</evidence>
<dbReference type="PANTHER" id="PTHR11406:SF23">
    <property type="entry name" value="PHOSPHOGLYCERATE KINASE 1, CHLOROPLASTIC-RELATED"/>
    <property type="match status" value="1"/>
</dbReference>
<dbReference type="Proteomes" id="UP000664807">
    <property type="component" value="Unassembled WGS sequence"/>
</dbReference>
<dbReference type="InterPro" id="IPR036043">
    <property type="entry name" value="Phosphoglycerate_kinase_sf"/>
</dbReference>
<comment type="similarity">
    <text evidence="2 8 9">Belongs to the phosphoglycerate kinase family.</text>
</comment>
<name>A0ABS3FGH7_9FLAO</name>
<feature type="binding site" evidence="8">
    <location>
        <position position="202"/>
    </location>
    <ligand>
        <name>ATP</name>
        <dbReference type="ChEBI" id="CHEBI:30616"/>
    </ligand>
</feature>
<feature type="binding site" evidence="8">
    <location>
        <begin position="58"/>
        <end position="61"/>
    </location>
    <ligand>
        <name>substrate</name>
    </ligand>
</feature>
<dbReference type="PANTHER" id="PTHR11406">
    <property type="entry name" value="PHOSPHOGLYCERATE KINASE"/>
    <property type="match status" value="1"/>
</dbReference>
<comment type="caution">
    <text evidence="10">The sequence shown here is derived from an EMBL/GenBank/DDBJ whole genome shotgun (WGS) entry which is preliminary data.</text>
</comment>
<evidence type="ECO:0000256" key="8">
    <source>
        <dbReference type="HAMAP-Rule" id="MF_00145"/>
    </source>
</evidence>
<organism evidence="10 11">
    <name type="scientific">Flagellimonas profundi</name>
    <dbReference type="NCBI Taxonomy" id="2915620"/>
    <lineage>
        <taxon>Bacteria</taxon>
        <taxon>Pseudomonadati</taxon>
        <taxon>Bacteroidota</taxon>
        <taxon>Flavobacteriia</taxon>
        <taxon>Flavobacteriales</taxon>
        <taxon>Flavobacteriaceae</taxon>
        <taxon>Flagellimonas</taxon>
    </lineage>
</organism>
<evidence type="ECO:0000313" key="10">
    <source>
        <dbReference type="EMBL" id="MBO0342076.1"/>
    </source>
</evidence>
<feature type="binding site" evidence="8">
    <location>
        <position position="35"/>
    </location>
    <ligand>
        <name>substrate</name>
    </ligand>
</feature>
<keyword evidence="8" id="KW-0963">Cytoplasm</keyword>
<dbReference type="PRINTS" id="PR00477">
    <property type="entry name" value="PHGLYCKINASE"/>
</dbReference>
<accession>A0ABS3FGH7</accession>
<dbReference type="EMBL" id="JAFLNM010000002">
    <property type="protein sequence ID" value="MBO0342076.1"/>
    <property type="molecule type" value="Genomic_DNA"/>
</dbReference>
<dbReference type="CDD" id="cd00318">
    <property type="entry name" value="Phosphoglycerate_kinase"/>
    <property type="match status" value="1"/>
</dbReference>
<comment type="catalytic activity">
    <reaction evidence="1 8 9">
        <text>(2R)-3-phosphoglycerate + ATP = (2R)-3-phospho-glyceroyl phosphate + ADP</text>
        <dbReference type="Rhea" id="RHEA:14801"/>
        <dbReference type="ChEBI" id="CHEBI:30616"/>
        <dbReference type="ChEBI" id="CHEBI:57604"/>
        <dbReference type="ChEBI" id="CHEBI:58272"/>
        <dbReference type="ChEBI" id="CHEBI:456216"/>
        <dbReference type="EC" id="2.7.2.3"/>
    </reaction>
</comment>
<evidence type="ECO:0000256" key="1">
    <source>
        <dbReference type="ARBA" id="ARBA00000642"/>
    </source>
</evidence>
<feature type="binding site" evidence="8">
    <location>
        <position position="324"/>
    </location>
    <ligand>
        <name>ATP</name>
        <dbReference type="ChEBI" id="CHEBI:30616"/>
    </ligand>
</feature>
<dbReference type="EC" id="2.7.2.3" evidence="3 8"/>
<dbReference type="GO" id="GO:0016301">
    <property type="term" value="F:kinase activity"/>
    <property type="evidence" value="ECO:0007669"/>
    <property type="project" value="UniProtKB-KW"/>
</dbReference>
<dbReference type="InterPro" id="IPR001576">
    <property type="entry name" value="Phosphoglycerate_kinase"/>
</dbReference>
<comment type="subcellular location">
    <subcellularLocation>
        <location evidence="8">Cytoplasm</location>
    </subcellularLocation>
</comment>
<dbReference type="InterPro" id="IPR015824">
    <property type="entry name" value="Phosphoglycerate_kinase_N"/>
</dbReference>
<feature type="binding site" evidence="8">
    <location>
        <position position="150"/>
    </location>
    <ligand>
        <name>substrate</name>
    </ligand>
</feature>
<dbReference type="PIRSF" id="PIRSF000724">
    <property type="entry name" value="Pgk"/>
    <property type="match status" value="1"/>
</dbReference>
<evidence type="ECO:0000256" key="7">
    <source>
        <dbReference type="ARBA" id="ARBA00022840"/>
    </source>
</evidence>
<feature type="binding site" evidence="8">
    <location>
        <position position="293"/>
    </location>
    <ligand>
        <name>ATP</name>
        <dbReference type="ChEBI" id="CHEBI:30616"/>
    </ligand>
</feature>
<gene>
    <name evidence="8" type="primary">pgk</name>
    <name evidence="10" type="ORF">J0654_10490</name>
</gene>
<keyword evidence="5 8" id="KW-0547">Nucleotide-binding</keyword>
<sequence>MKTIDDFNFEGKKALIRVDFNVPLDGDFNVTDTSRIDAAKPTILKVLEDGGSAVLMSHLGRPKGKANPDMSLSHITETVSEIIGVQVKFAEDCVGAKADEAVAGLQSGEVLLLENLRFHAEEEAGDESFAQELSKHGDIYVNDAFGTAHRAHASTTIVAKFFPENKCFGYLLAKEIKAIDKVMETGEKPITAILGGAKVSSKITIIENILDKVDNLIIGGGMTYTFVKAKGGKVGDSICEDDKMELALDILKQAEAKNVKVFMPVDVLAADDFDNAANTQFVDVDKIPDGWQGLDAGPKTLEIFKQVILASKTILWNGPVGVFEMENFAKGTIAVGNYIDEATQSGAFSLVGGGDSVAAVKQFGFEDKVSYVSTGGGAMLESLEGKTLPGIAAILG</sequence>
<evidence type="ECO:0000256" key="5">
    <source>
        <dbReference type="ARBA" id="ARBA00022741"/>
    </source>
</evidence>
<comment type="subunit">
    <text evidence="8">Monomer.</text>
</comment>
<evidence type="ECO:0000256" key="9">
    <source>
        <dbReference type="RuleBase" id="RU000532"/>
    </source>
</evidence>
<feature type="binding site" evidence="8">
    <location>
        <position position="117"/>
    </location>
    <ligand>
        <name>substrate</name>
    </ligand>
</feature>
<keyword evidence="7 8" id="KW-0067">ATP-binding</keyword>